<dbReference type="AlphaFoldDB" id="A0A0V1ELD7"/>
<evidence type="ECO:0000313" key="2">
    <source>
        <dbReference type="Proteomes" id="UP000054632"/>
    </source>
</evidence>
<name>A0A0V1ELD7_TRIPS</name>
<dbReference type="EMBL" id="JYDR01000024">
    <property type="protein sequence ID" value="KRY74522.1"/>
    <property type="molecule type" value="Genomic_DNA"/>
</dbReference>
<accession>A0A0V1ELD7</accession>
<proteinExistence type="predicted"/>
<evidence type="ECO:0000313" key="1">
    <source>
        <dbReference type="EMBL" id="KRY74522.1"/>
    </source>
</evidence>
<dbReference type="Proteomes" id="UP000054632">
    <property type="component" value="Unassembled WGS sequence"/>
</dbReference>
<gene>
    <name evidence="1" type="ORF">T4A_14074</name>
</gene>
<organism evidence="1 2">
    <name type="scientific">Trichinella pseudospiralis</name>
    <name type="common">Parasitic roundworm</name>
    <dbReference type="NCBI Taxonomy" id="6337"/>
    <lineage>
        <taxon>Eukaryota</taxon>
        <taxon>Metazoa</taxon>
        <taxon>Ecdysozoa</taxon>
        <taxon>Nematoda</taxon>
        <taxon>Enoplea</taxon>
        <taxon>Dorylaimia</taxon>
        <taxon>Trichinellida</taxon>
        <taxon>Trichinellidae</taxon>
        <taxon>Trichinella</taxon>
    </lineage>
</organism>
<comment type="caution">
    <text evidence="1">The sequence shown here is derived from an EMBL/GenBank/DDBJ whole genome shotgun (WGS) entry which is preliminary data.</text>
</comment>
<reference evidence="1 2" key="1">
    <citation type="submission" date="2015-01" db="EMBL/GenBank/DDBJ databases">
        <title>Evolution of Trichinella species and genotypes.</title>
        <authorList>
            <person name="Korhonen P.K."/>
            <person name="Edoardo P."/>
            <person name="Giuseppe L.R."/>
            <person name="Gasser R.B."/>
        </authorList>
    </citation>
    <scope>NUCLEOTIDE SEQUENCE [LARGE SCALE GENOMIC DNA]</scope>
    <source>
        <strain evidence="1">ISS13</strain>
    </source>
</reference>
<protein>
    <submittedName>
        <fullName evidence="1">Uncharacterized protein</fullName>
    </submittedName>
</protein>
<sequence>MNGICSILKNVILSNVGLYSLSENLRAIEICLPLRLTMCGKHKDRRWKPTWLSAFERFHVPCLVEMSLGFICGKRNG</sequence>